<reference evidence="7 8" key="1">
    <citation type="journal article" date="2021" name="Sci. Rep.">
        <title>The genome of the diatom Chaetoceros tenuissimus carries an ancient integrated fragment of an extant virus.</title>
        <authorList>
            <person name="Hongo Y."/>
            <person name="Kimura K."/>
            <person name="Takaki Y."/>
            <person name="Yoshida Y."/>
            <person name="Baba S."/>
            <person name="Kobayashi G."/>
            <person name="Nagasaki K."/>
            <person name="Hano T."/>
            <person name="Tomaru Y."/>
        </authorList>
    </citation>
    <scope>NUCLEOTIDE SEQUENCE [LARGE SCALE GENOMIC DNA]</scope>
    <source>
        <strain evidence="7 8">NIES-3715</strain>
    </source>
</reference>
<dbReference type="Pfam" id="PF12327">
    <property type="entry name" value="FtsZ_C"/>
    <property type="match status" value="1"/>
</dbReference>
<dbReference type="InterPro" id="IPR008280">
    <property type="entry name" value="Tub_FtsZ_C"/>
</dbReference>
<evidence type="ECO:0000259" key="6">
    <source>
        <dbReference type="SMART" id="SM00865"/>
    </source>
</evidence>
<dbReference type="Gene3D" id="3.40.50.1440">
    <property type="entry name" value="Tubulin/FtsZ, GTPase domain"/>
    <property type="match status" value="1"/>
</dbReference>
<feature type="compositionally biased region" description="Low complexity" evidence="4">
    <location>
        <begin position="46"/>
        <end position="58"/>
    </location>
</feature>
<dbReference type="EMBL" id="BLLK01000020">
    <property type="protein sequence ID" value="GFH45355.1"/>
    <property type="molecule type" value="Genomic_DNA"/>
</dbReference>
<dbReference type="InterPro" id="IPR018316">
    <property type="entry name" value="Tubulin/FtsZ_2-layer-sand-dom"/>
</dbReference>
<name>A0AAD3CHP7_9STRA</name>
<keyword evidence="8" id="KW-1185">Reference proteome</keyword>
<gene>
    <name evidence="7" type="ORF">CTEN210_01829</name>
</gene>
<dbReference type="PANTHER" id="PTHR30314">
    <property type="entry name" value="CELL DIVISION PROTEIN FTSZ-RELATED"/>
    <property type="match status" value="1"/>
</dbReference>
<sequence>MFSSRLILPRAQTLLSRNKSSKTNLLKNANATLSRNPSQPPKKKLIPQQQQQVPPQSQFEPRKLVREPVVKVTPAATAAAQANIAMEEPSMNQYEIPQQQYQQQQQQQQYNNDAALEANQGYRSHFHQGHLHEFAPRIVVVGVGGGGGNAVNNMIANELNGVDFLALNTDAQHLSTTLTENRLQIGTQLTSGLGCGANPDAGRLAAEESREQITELLGDAHMVFVTAGMGGGTGTGAAPVVAEICYNLGILTVGVVTKPFRFEGTQRMRLANEGIARLQDVVDTLIMIPNQNLFHLATDQTSFVESFAMADNVLLAGVRSITDLMTTPGLINLDFADVQSVMHGMGNAMLGTGIASKEGLEEGEERAIVAAEQALSNPLLGENMDIGTAKGMLVNITGGSDMTLFEVDRAAHCITDRVLDENANIIFGSAYDESLEGSIRVSVVATGIEKGEKSAPTS</sequence>
<evidence type="ECO:0000259" key="5">
    <source>
        <dbReference type="SMART" id="SM00864"/>
    </source>
</evidence>
<dbReference type="InterPro" id="IPR024757">
    <property type="entry name" value="FtsZ_C"/>
</dbReference>
<dbReference type="AlphaFoldDB" id="A0AAD3CHP7"/>
<dbReference type="InterPro" id="IPR045061">
    <property type="entry name" value="FtsZ/CetZ"/>
</dbReference>
<feature type="region of interest" description="Disordered" evidence="4">
    <location>
        <begin position="19"/>
        <end position="62"/>
    </location>
</feature>
<comment type="caution">
    <text evidence="7">The sequence shown here is derived from an EMBL/GenBank/DDBJ whole genome shotgun (WGS) entry which is preliminary data.</text>
</comment>
<evidence type="ECO:0000256" key="4">
    <source>
        <dbReference type="SAM" id="MobiDB-lite"/>
    </source>
</evidence>
<dbReference type="InterPro" id="IPR036525">
    <property type="entry name" value="Tubulin/FtsZ_GTPase_sf"/>
</dbReference>
<dbReference type="GO" id="GO:0005737">
    <property type="term" value="C:cytoplasm"/>
    <property type="evidence" value="ECO:0007669"/>
    <property type="project" value="TreeGrafter"/>
</dbReference>
<dbReference type="Proteomes" id="UP001054902">
    <property type="component" value="Unassembled WGS sequence"/>
</dbReference>
<keyword evidence="3" id="KW-0342">GTP-binding</keyword>
<dbReference type="Pfam" id="PF00091">
    <property type="entry name" value="Tubulin"/>
    <property type="match status" value="1"/>
</dbReference>
<protein>
    <submittedName>
        <fullName evidence="7">Mitochondrial division protein FtsZ</fullName>
    </submittedName>
</protein>
<evidence type="ECO:0000256" key="2">
    <source>
        <dbReference type="ARBA" id="ARBA00022741"/>
    </source>
</evidence>
<dbReference type="SMART" id="SM00865">
    <property type="entry name" value="Tubulin_C"/>
    <property type="match status" value="1"/>
</dbReference>
<proteinExistence type="inferred from homology"/>
<dbReference type="NCBIfam" id="TIGR00065">
    <property type="entry name" value="ftsZ"/>
    <property type="match status" value="1"/>
</dbReference>
<dbReference type="InterPro" id="IPR000158">
    <property type="entry name" value="Cell_div_FtsZ"/>
</dbReference>
<dbReference type="PANTHER" id="PTHR30314:SF3">
    <property type="entry name" value="MITOCHONDRIAL DIVISION PROTEIN FSZA"/>
    <property type="match status" value="1"/>
</dbReference>
<feature type="domain" description="Tubulin/FtsZ 2-layer sandwich" evidence="6">
    <location>
        <begin position="331"/>
        <end position="457"/>
    </location>
</feature>
<dbReference type="SMART" id="SM00864">
    <property type="entry name" value="Tubulin"/>
    <property type="match status" value="1"/>
</dbReference>
<dbReference type="GO" id="GO:0032153">
    <property type="term" value="C:cell division site"/>
    <property type="evidence" value="ECO:0007669"/>
    <property type="project" value="TreeGrafter"/>
</dbReference>
<dbReference type="InterPro" id="IPR020805">
    <property type="entry name" value="Cell_div_FtsZ_CS"/>
</dbReference>
<dbReference type="FunFam" id="3.40.50.1440:FF:000001">
    <property type="entry name" value="Cell division protein FtsZ"/>
    <property type="match status" value="1"/>
</dbReference>
<feature type="domain" description="Tubulin/FtsZ GTPase" evidence="5">
    <location>
        <begin position="137"/>
        <end position="329"/>
    </location>
</feature>
<dbReference type="InterPro" id="IPR003008">
    <property type="entry name" value="Tubulin_FtsZ_GTPase"/>
</dbReference>
<evidence type="ECO:0000256" key="3">
    <source>
        <dbReference type="ARBA" id="ARBA00023134"/>
    </source>
</evidence>
<evidence type="ECO:0000313" key="7">
    <source>
        <dbReference type="EMBL" id="GFH45355.1"/>
    </source>
</evidence>
<dbReference type="SUPFAM" id="SSF55307">
    <property type="entry name" value="Tubulin C-terminal domain-like"/>
    <property type="match status" value="1"/>
</dbReference>
<dbReference type="GO" id="GO:0051301">
    <property type="term" value="P:cell division"/>
    <property type="evidence" value="ECO:0007669"/>
    <property type="project" value="TreeGrafter"/>
</dbReference>
<dbReference type="SUPFAM" id="SSF52490">
    <property type="entry name" value="Tubulin nucleotide-binding domain-like"/>
    <property type="match status" value="1"/>
</dbReference>
<dbReference type="HAMAP" id="MF_00909">
    <property type="entry name" value="FtsZ"/>
    <property type="match status" value="1"/>
</dbReference>
<dbReference type="CDD" id="cd02201">
    <property type="entry name" value="FtsZ_type1"/>
    <property type="match status" value="1"/>
</dbReference>
<comment type="similarity">
    <text evidence="1">Belongs to the FtsZ family.</text>
</comment>
<evidence type="ECO:0000313" key="8">
    <source>
        <dbReference type="Proteomes" id="UP001054902"/>
    </source>
</evidence>
<feature type="compositionally biased region" description="Polar residues" evidence="4">
    <location>
        <begin position="19"/>
        <end position="36"/>
    </location>
</feature>
<dbReference type="Gene3D" id="3.30.1330.20">
    <property type="entry name" value="Tubulin/FtsZ, C-terminal domain"/>
    <property type="match status" value="1"/>
</dbReference>
<accession>A0AAD3CHP7</accession>
<dbReference type="GO" id="GO:0003924">
    <property type="term" value="F:GTPase activity"/>
    <property type="evidence" value="ECO:0007669"/>
    <property type="project" value="InterPro"/>
</dbReference>
<evidence type="ECO:0000256" key="1">
    <source>
        <dbReference type="ARBA" id="ARBA00009690"/>
    </source>
</evidence>
<dbReference type="PRINTS" id="PR00423">
    <property type="entry name" value="CELLDVISFTSZ"/>
</dbReference>
<dbReference type="GO" id="GO:0005525">
    <property type="term" value="F:GTP binding"/>
    <property type="evidence" value="ECO:0007669"/>
    <property type="project" value="UniProtKB-KW"/>
</dbReference>
<dbReference type="InterPro" id="IPR037103">
    <property type="entry name" value="Tubulin/FtsZ-like_C"/>
</dbReference>
<organism evidence="7 8">
    <name type="scientific">Chaetoceros tenuissimus</name>
    <dbReference type="NCBI Taxonomy" id="426638"/>
    <lineage>
        <taxon>Eukaryota</taxon>
        <taxon>Sar</taxon>
        <taxon>Stramenopiles</taxon>
        <taxon>Ochrophyta</taxon>
        <taxon>Bacillariophyta</taxon>
        <taxon>Coscinodiscophyceae</taxon>
        <taxon>Chaetocerotophycidae</taxon>
        <taxon>Chaetocerotales</taxon>
        <taxon>Chaetocerotaceae</taxon>
        <taxon>Chaetoceros</taxon>
    </lineage>
</organism>
<keyword evidence="2" id="KW-0547">Nucleotide-binding</keyword>
<dbReference type="PROSITE" id="PS01135">
    <property type="entry name" value="FTSZ_2"/>
    <property type="match status" value="1"/>
</dbReference>